<name>A0AAN4W0R9_9BACT</name>
<evidence type="ECO:0000313" key="2">
    <source>
        <dbReference type="Proteomes" id="UP001310022"/>
    </source>
</evidence>
<dbReference type="AlphaFoldDB" id="A0AAN4W0R9"/>
<keyword evidence="2" id="KW-1185">Reference proteome</keyword>
<reference evidence="1 2" key="1">
    <citation type="submission" date="2021-12" db="EMBL/GenBank/DDBJ databases">
        <title>Genome sequencing of bacteria with rrn-lacking chromosome and rrn-plasmid.</title>
        <authorList>
            <person name="Anda M."/>
            <person name="Iwasaki W."/>
        </authorList>
    </citation>
    <scope>NUCLEOTIDE SEQUENCE [LARGE SCALE GENOMIC DNA]</scope>
    <source>
        <strain evidence="1 2">NBRC 15940</strain>
    </source>
</reference>
<evidence type="ECO:0000313" key="1">
    <source>
        <dbReference type="EMBL" id="GJM63546.1"/>
    </source>
</evidence>
<protein>
    <submittedName>
        <fullName evidence="1">Uncharacterized protein</fullName>
    </submittedName>
</protein>
<dbReference type="EMBL" id="BQKE01000003">
    <property type="protein sequence ID" value="GJM63546.1"/>
    <property type="molecule type" value="Genomic_DNA"/>
</dbReference>
<organism evidence="1 2">
    <name type="scientific">Persicobacter diffluens</name>
    <dbReference type="NCBI Taxonomy" id="981"/>
    <lineage>
        <taxon>Bacteria</taxon>
        <taxon>Pseudomonadati</taxon>
        <taxon>Bacteroidota</taxon>
        <taxon>Cytophagia</taxon>
        <taxon>Cytophagales</taxon>
        <taxon>Persicobacteraceae</taxon>
        <taxon>Persicobacter</taxon>
    </lineage>
</organism>
<comment type="caution">
    <text evidence="1">The sequence shown here is derived from an EMBL/GenBank/DDBJ whole genome shotgun (WGS) entry which is preliminary data.</text>
</comment>
<gene>
    <name evidence="1" type="ORF">PEDI_40980</name>
</gene>
<sequence length="107" mass="12240">MKQFVFAIILLTGSLVLSYLHFFPERTLLTVKEIQQQDDSSFWAKGDTGAILFSNQFNVKLGDQFFFEQGLFNDRILLINSNKNVLEEDIVIGLFMNTEAKAMALNK</sequence>
<dbReference type="RefSeq" id="WP_338238700.1">
    <property type="nucleotide sequence ID" value="NZ_BQKE01000003.1"/>
</dbReference>
<proteinExistence type="predicted"/>
<dbReference type="Proteomes" id="UP001310022">
    <property type="component" value="Unassembled WGS sequence"/>
</dbReference>
<accession>A0AAN4W0R9</accession>